<comment type="caution">
    <text evidence="4">The sequence shown here is derived from an EMBL/GenBank/DDBJ whole genome shotgun (WGS) entry which is preliminary data.</text>
</comment>
<feature type="compositionally biased region" description="Acidic residues" evidence="1">
    <location>
        <begin position="148"/>
        <end position="167"/>
    </location>
</feature>
<evidence type="ECO:0000256" key="1">
    <source>
        <dbReference type="SAM" id="MobiDB-lite"/>
    </source>
</evidence>
<protein>
    <submittedName>
        <fullName evidence="4">Uncharacterized protein</fullName>
    </submittedName>
</protein>
<feature type="compositionally biased region" description="Low complexity" evidence="1">
    <location>
        <begin position="136"/>
        <end position="147"/>
    </location>
</feature>
<evidence type="ECO:0000313" key="4">
    <source>
        <dbReference type="EMBL" id="KAL3648069.1"/>
    </source>
</evidence>
<gene>
    <name evidence="4" type="ORF">CASFOL_009037</name>
</gene>
<evidence type="ECO:0000313" key="5">
    <source>
        <dbReference type="Proteomes" id="UP001632038"/>
    </source>
</evidence>
<feature type="compositionally biased region" description="Basic and acidic residues" evidence="1">
    <location>
        <begin position="40"/>
        <end position="50"/>
    </location>
</feature>
<feature type="region of interest" description="Disordered" evidence="1">
    <location>
        <begin position="33"/>
        <end position="62"/>
    </location>
</feature>
<evidence type="ECO:0000256" key="2">
    <source>
        <dbReference type="SAM" id="Phobius"/>
    </source>
</evidence>
<feature type="transmembrane region" description="Helical" evidence="2">
    <location>
        <begin position="417"/>
        <end position="447"/>
    </location>
</feature>
<keyword evidence="3" id="KW-0732">Signal</keyword>
<keyword evidence="2" id="KW-1133">Transmembrane helix</keyword>
<dbReference type="Proteomes" id="UP001632038">
    <property type="component" value="Unassembled WGS sequence"/>
</dbReference>
<name>A0ABD3E4R8_9LAMI</name>
<organism evidence="4 5">
    <name type="scientific">Castilleja foliolosa</name>
    <dbReference type="NCBI Taxonomy" id="1961234"/>
    <lineage>
        <taxon>Eukaryota</taxon>
        <taxon>Viridiplantae</taxon>
        <taxon>Streptophyta</taxon>
        <taxon>Embryophyta</taxon>
        <taxon>Tracheophyta</taxon>
        <taxon>Spermatophyta</taxon>
        <taxon>Magnoliopsida</taxon>
        <taxon>eudicotyledons</taxon>
        <taxon>Gunneridae</taxon>
        <taxon>Pentapetalae</taxon>
        <taxon>asterids</taxon>
        <taxon>lamiids</taxon>
        <taxon>Lamiales</taxon>
        <taxon>Orobanchaceae</taxon>
        <taxon>Pedicularideae</taxon>
        <taxon>Castillejinae</taxon>
        <taxon>Castilleja</taxon>
    </lineage>
</organism>
<sequence>MGGGAGGAIGAVFLLGGALATAALASAFVVGRNGRSSGGKTRDESDKAQECKNPSTGDIKEVESDGDTAFLVSNQESTLDVDPIVEKMLDEMPDNLGDKLETDSISDGHVVIEEKVSLLDEESQFEPRNDDGVTIELNNENQNLDEQVVVEEEKTESEPTDEYEAVEITEKQPKSKEDHDELRYDEEEIKVILVDNNNEVEVESELEEIHVIDNGEMIFSESDSEDGHKAIQPVLESRVIEHENVIVEIGKENEFVEESEGEEECDQPDELIVVEKHEDTTCLVKEELIISSENVEVTTKDGENYLEGDKNETSLDFAVAGQEKQDEDENVETIYKENNDSVTKKNEDDQTVLSDEVRLVDRELGGKIQEDHKAVKNVELDSDEKSENRTMSSGKTFNVKKYVIMNERLTNSTNRRLIIAIISVMSSLSCSWFFGLSSVQLCLVVFLTMAMSSMVTE</sequence>
<dbReference type="AlphaFoldDB" id="A0ABD3E4R8"/>
<evidence type="ECO:0000256" key="3">
    <source>
        <dbReference type="SAM" id="SignalP"/>
    </source>
</evidence>
<keyword evidence="2" id="KW-0812">Transmembrane</keyword>
<accession>A0ABD3E4R8</accession>
<feature type="compositionally biased region" description="Basic and acidic residues" evidence="1">
    <location>
        <begin position="168"/>
        <end position="182"/>
    </location>
</feature>
<feature type="signal peptide" evidence="3">
    <location>
        <begin position="1"/>
        <end position="27"/>
    </location>
</feature>
<keyword evidence="2" id="KW-0472">Membrane</keyword>
<feature type="chain" id="PRO_5044797407" evidence="3">
    <location>
        <begin position="28"/>
        <end position="457"/>
    </location>
</feature>
<reference evidence="5" key="1">
    <citation type="journal article" date="2024" name="IScience">
        <title>Strigolactones Initiate the Formation of Haustorium-like Structures in Castilleja.</title>
        <authorList>
            <person name="Buerger M."/>
            <person name="Peterson D."/>
            <person name="Chory J."/>
        </authorList>
    </citation>
    <scope>NUCLEOTIDE SEQUENCE [LARGE SCALE GENOMIC DNA]</scope>
</reference>
<keyword evidence="5" id="KW-1185">Reference proteome</keyword>
<proteinExistence type="predicted"/>
<feature type="region of interest" description="Disordered" evidence="1">
    <location>
        <begin position="121"/>
        <end position="183"/>
    </location>
</feature>
<dbReference type="EMBL" id="JAVIJP010000009">
    <property type="protein sequence ID" value="KAL3648069.1"/>
    <property type="molecule type" value="Genomic_DNA"/>
</dbReference>